<organism evidence="2 3">
    <name type="scientific">Mycena albidolilacea</name>
    <dbReference type="NCBI Taxonomy" id="1033008"/>
    <lineage>
        <taxon>Eukaryota</taxon>
        <taxon>Fungi</taxon>
        <taxon>Dikarya</taxon>
        <taxon>Basidiomycota</taxon>
        <taxon>Agaricomycotina</taxon>
        <taxon>Agaricomycetes</taxon>
        <taxon>Agaricomycetidae</taxon>
        <taxon>Agaricales</taxon>
        <taxon>Marasmiineae</taxon>
        <taxon>Mycenaceae</taxon>
        <taxon>Mycena</taxon>
    </lineage>
</organism>
<dbReference type="AlphaFoldDB" id="A0AAD6ZBN9"/>
<accession>A0AAD6ZBN9</accession>
<dbReference type="InterPro" id="IPR052974">
    <property type="entry name" value="GH79_Enzymes"/>
</dbReference>
<name>A0AAD6ZBN9_9AGAR</name>
<sequence length="402" mass="44219">MPSTRRPPCSYTYTELVALPFSPYKLEGPGCLYFPLRGTEISDINAFLDGTVLTQAQFDALQIKAGHTAKLGRRFGEYRTCGTNGPHDHTVVFWARCYAPERMRTERLIHLKLKAKSASLCAVPCYGCKKNHREFYSLANAGDLEGFKDLVEEVYLDMGVPFACAPQRWFTKLCMRMGLPAPRSPPPYPLLPLLPTRTALTRTQASCGSFLGVSDSFAAALWGLDCALQMAHSNFSSAMFHLGGQNVFYNPFASPPTNKSTFHCWTVRPCYYSALAMAKAIRPSNNTQVFNYGVADLAEIAPRCVAVFSYLDDPSGANAVISIAGATMPSSVKVKYLAATSVVQNSVVQKSGFTWAGLTFGGIFESDRWPMGQEDVKMVQYDTTHSPRGIASRFSFSWLGTS</sequence>
<dbReference type="PANTHER" id="PTHR36183">
    <property type="entry name" value="BETA-GLUCURONIDASE"/>
    <property type="match status" value="1"/>
</dbReference>
<dbReference type="EMBL" id="JARIHO010000063">
    <property type="protein sequence ID" value="KAJ7315252.1"/>
    <property type="molecule type" value="Genomic_DNA"/>
</dbReference>
<dbReference type="PANTHER" id="PTHR36183:SF2">
    <property type="entry name" value="BETA-GLUCURONIDASE C-TERMINAL DOMAIN-CONTAINING PROTEIN"/>
    <property type="match status" value="1"/>
</dbReference>
<dbReference type="Pfam" id="PF10544">
    <property type="entry name" value="T5orf172"/>
    <property type="match status" value="1"/>
</dbReference>
<evidence type="ECO:0000313" key="3">
    <source>
        <dbReference type="Proteomes" id="UP001218218"/>
    </source>
</evidence>
<gene>
    <name evidence="2" type="ORF">DFH08DRAFT_1040372</name>
</gene>
<keyword evidence="3" id="KW-1185">Reference proteome</keyword>
<dbReference type="Proteomes" id="UP001218218">
    <property type="component" value="Unassembled WGS sequence"/>
</dbReference>
<protein>
    <recommendedName>
        <fullName evidence="1">Bacteriophage T5 Orf172 DNA-binding domain-containing protein</fullName>
    </recommendedName>
</protein>
<reference evidence="2" key="1">
    <citation type="submission" date="2023-03" db="EMBL/GenBank/DDBJ databases">
        <title>Massive genome expansion in bonnet fungi (Mycena s.s.) driven by repeated elements and novel gene families across ecological guilds.</title>
        <authorList>
            <consortium name="Lawrence Berkeley National Laboratory"/>
            <person name="Harder C.B."/>
            <person name="Miyauchi S."/>
            <person name="Viragh M."/>
            <person name="Kuo A."/>
            <person name="Thoen E."/>
            <person name="Andreopoulos B."/>
            <person name="Lu D."/>
            <person name="Skrede I."/>
            <person name="Drula E."/>
            <person name="Henrissat B."/>
            <person name="Morin E."/>
            <person name="Kohler A."/>
            <person name="Barry K."/>
            <person name="LaButti K."/>
            <person name="Morin E."/>
            <person name="Salamov A."/>
            <person name="Lipzen A."/>
            <person name="Mereny Z."/>
            <person name="Hegedus B."/>
            <person name="Baldrian P."/>
            <person name="Stursova M."/>
            <person name="Weitz H."/>
            <person name="Taylor A."/>
            <person name="Grigoriev I.V."/>
            <person name="Nagy L.G."/>
            <person name="Martin F."/>
            <person name="Kauserud H."/>
        </authorList>
    </citation>
    <scope>NUCLEOTIDE SEQUENCE</scope>
    <source>
        <strain evidence="2">CBHHK002</strain>
    </source>
</reference>
<evidence type="ECO:0000313" key="2">
    <source>
        <dbReference type="EMBL" id="KAJ7315252.1"/>
    </source>
</evidence>
<dbReference type="InterPro" id="IPR018306">
    <property type="entry name" value="Phage_T5_Orf172_DNA-bd"/>
</dbReference>
<evidence type="ECO:0000259" key="1">
    <source>
        <dbReference type="Pfam" id="PF10544"/>
    </source>
</evidence>
<dbReference type="Gene3D" id="3.20.20.80">
    <property type="entry name" value="Glycosidases"/>
    <property type="match status" value="1"/>
</dbReference>
<proteinExistence type="predicted"/>
<feature type="domain" description="Bacteriophage T5 Orf172 DNA-binding" evidence="1">
    <location>
        <begin position="58"/>
        <end position="139"/>
    </location>
</feature>
<comment type="caution">
    <text evidence="2">The sequence shown here is derived from an EMBL/GenBank/DDBJ whole genome shotgun (WGS) entry which is preliminary data.</text>
</comment>